<dbReference type="Gene3D" id="3.40.50.720">
    <property type="entry name" value="NAD(P)-binding Rossmann-like Domain"/>
    <property type="match status" value="1"/>
</dbReference>
<accession>A0ABN2ZYU5</accession>
<dbReference type="Proteomes" id="UP001501771">
    <property type="component" value="Unassembled WGS sequence"/>
</dbReference>
<dbReference type="Pfam" id="PF02153">
    <property type="entry name" value="PDH_N"/>
    <property type="match status" value="1"/>
</dbReference>
<evidence type="ECO:0000313" key="11">
    <source>
        <dbReference type="EMBL" id="GAA2150338.1"/>
    </source>
</evidence>
<dbReference type="Pfam" id="PF20463">
    <property type="entry name" value="PDH_C"/>
    <property type="match status" value="1"/>
</dbReference>
<gene>
    <name evidence="11" type="ORF">GCM10009844_31150</name>
</gene>
<reference evidence="11 12" key="1">
    <citation type="journal article" date="2019" name="Int. J. Syst. Evol. Microbiol.">
        <title>The Global Catalogue of Microorganisms (GCM) 10K type strain sequencing project: providing services to taxonomists for standard genome sequencing and annotation.</title>
        <authorList>
            <consortium name="The Broad Institute Genomics Platform"/>
            <consortium name="The Broad Institute Genome Sequencing Center for Infectious Disease"/>
            <person name="Wu L."/>
            <person name="Ma J."/>
        </authorList>
    </citation>
    <scope>NUCLEOTIDE SEQUENCE [LARGE SCALE GENOMIC DNA]</scope>
    <source>
        <strain evidence="11 12">JCM 16022</strain>
    </source>
</reference>
<dbReference type="PROSITE" id="PS51671">
    <property type="entry name" value="ACT"/>
    <property type="match status" value="1"/>
</dbReference>
<feature type="domain" description="ACT" evidence="10">
    <location>
        <begin position="291"/>
        <end position="358"/>
    </location>
</feature>
<keyword evidence="12" id="KW-1185">Reference proteome</keyword>
<dbReference type="InterPro" id="IPR036291">
    <property type="entry name" value="NAD(P)-bd_dom_sf"/>
</dbReference>
<dbReference type="EMBL" id="BAAAQR010000010">
    <property type="protein sequence ID" value="GAA2150338.1"/>
    <property type="molecule type" value="Genomic_DNA"/>
</dbReference>
<dbReference type="PROSITE" id="PS51176">
    <property type="entry name" value="PDH_ADH"/>
    <property type="match status" value="1"/>
</dbReference>
<comment type="caution">
    <text evidence="11">The sequence shown here is derived from an EMBL/GenBank/DDBJ whole genome shotgun (WGS) entry which is preliminary data.</text>
</comment>
<dbReference type="Gene3D" id="1.10.3660.10">
    <property type="entry name" value="6-phosphogluconate dehydrogenase C-terminal like domain"/>
    <property type="match status" value="1"/>
</dbReference>
<feature type="domain" description="Prephenate/arogenate dehydrogenase" evidence="9">
    <location>
        <begin position="8"/>
        <end position="286"/>
    </location>
</feature>
<dbReference type="SUPFAM" id="SSF51735">
    <property type="entry name" value="NAD(P)-binding Rossmann-fold domains"/>
    <property type="match status" value="1"/>
</dbReference>
<dbReference type="PANTHER" id="PTHR21363:SF0">
    <property type="entry name" value="PREPHENATE DEHYDROGENASE [NADP(+)]"/>
    <property type="match status" value="1"/>
</dbReference>
<comment type="pathway">
    <text evidence="1">Amino-acid biosynthesis; L-tyrosine biosynthesis; (4-hydroxyphenyl)pyruvate from prephenate (NAD(+) route): step 1/1.</text>
</comment>
<keyword evidence="6" id="KW-0560">Oxidoreductase</keyword>
<dbReference type="InterPro" id="IPR050812">
    <property type="entry name" value="Preph/Arog_dehydrog"/>
</dbReference>
<dbReference type="InterPro" id="IPR008927">
    <property type="entry name" value="6-PGluconate_DH-like_C_sf"/>
</dbReference>
<dbReference type="InterPro" id="IPR002912">
    <property type="entry name" value="ACT_dom"/>
</dbReference>
<dbReference type="EC" id="1.3.1.12" evidence="3"/>
<dbReference type="InterPro" id="IPR003099">
    <property type="entry name" value="Prephen_DH"/>
</dbReference>
<keyword evidence="7" id="KW-0520">NAD</keyword>
<dbReference type="SUPFAM" id="SSF48179">
    <property type="entry name" value="6-phosphogluconate dehydrogenase C-terminal domain-like"/>
    <property type="match status" value="1"/>
</dbReference>
<comment type="similarity">
    <text evidence="2">Belongs to the prephenate/arogenate dehydrogenase family.</text>
</comment>
<dbReference type="RefSeq" id="WP_344154133.1">
    <property type="nucleotide sequence ID" value="NZ_BAAAQR010000010.1"/>
</dbReference>
<comment type="catalytic activity">
    <reaction evidence="8">
        <text>prephenate + NAD(+) = 3-(4-hydroxyphenyl)pyruvate + CO2 + NADH</text>
        <dbReference type="Rhea" id="RHEA:13869"/>
        <dbReference type="ChEBI" id="CHEBI:16526"/>
        <dbReference type="ChEBI" id="CHEBI:29934"/>
        <dbReference type="ChEBI" id="CHEBI:36242"/>
        <dbReference type="ChEBI" id="CHEBI:57540"/>
        <dbReference type="ChEBI" id="CHEBI:57945"/>
        <dbReference type="EC" id="1.3.1.12"/>
    </reaction>
</comment>
<dbReference type="PANTHER" id="PTHR21363">
    <property type="entry name" value="PREPHENATE DEHYDROGENASE"/>
    <property type="match status" value="1"/>
</dbReference>
<evidence type="ECO:0000259" key="10">
    <source>
        <dbReference type="PROSITE" id="PS51671"/>
    </source>
</evidence>
<evidence type="ECO:0000256" key="2">
    <source>
        <dbReference type="ARBA" id="ARBA00007964"/>
    </source>
</evidence>
<evidence type="ECO:0000256" key="1">
    <source>
        <dbReference type="ARBA" id="ARBA00005067"/>
    </source>
</evidence>
<dbReference type="NCBIfam" id="NF005112">
    <property type="entry name" value="PRK06545.2-4"/>
    <property type="match status" value="1"/>
</dbReference>
<proteinExistence type="inferred from homology"/>
<dbReference type="NCBIfam" id="NF005111">
    <property type="entry name" value="PRK06545.2-3"/>
    <property type="match status" value="1"/>
</dbReference>
<evidence type="ECO:0000256" key="5">
    <source>
        <dbReference type="ARBA" id="ARBA00022498"/>
    </source>
</evidence>
<keyword evidence="5" id="KW-0827">Tyrosine biosynthesis</keyword>
<evidence type="ECO:0000259" key="9">
    <source>
        <dbReference type="PROSITE" id="PS51176"/>
    </source>
</evidence>
<keyword evidence="5" id="KW-0057">Aromatic amino acid biosynthesis</keyword>
<dbReference type="InterPro" id="IPR046826">
    <property type="entry name" value="PDH_N"/>
</dbReference>
<evidence type="ECO:0000256" key="4">
    <source>
        <dbReference type="ARBA" id="ARBA00016891"/>
    </source>
</evidence>
<evidence type="ECO:0000313" key="12">
    <source>
        <dbReference type="Proteomes" id="UP001501771"/>
    </source>
</evidence>
<sequence length="358" mass="36421">MSDGPFGGPVLVVGAGLLGTSIGLALRRHGVEVWLADVNQENVRTASGLGAGVPAPPAGEPALVVVAVPPDLLGQEIARALTSFPGAVVTDVGSVKSEPLARLRAAGTPGIERYVGSHPMAGSERSGPLAGSSSLFDGRPWAVTPHPGADPGAVTAVVALAELCGATAVTMAPDEHDVAVARISHVPHLLAVLVAGRLADAPPAHLALSGQGVRDVTRIAAGDPALWQQIVSGNAAAVLKLLGEVRGQLELLIDAVSTGSRDDLAALLDRGVAGTRAIPGKHGGPTRPMQSVFVSVPDHPGELARLFADAGASGVNIEDVRIDHDPGRPVGLVELLVEEARAEHLLGSLESRGWVTHR</sequence>
<evidence type="ECO:0000256" key="3">
    <source>
        <dbReference type="ARBA" id="ARBA00012068"/>
    </source>
</evidence>
<protein>
    <recommendedName>
        <fullName evidence="4">Prephenate dehydrogenase</fullName>
        <ecNumber evidence="3">1.3.1.12</ecNumber>
    </recommendedName>
</protein>
<organism evidence="11 12">
    <name type="scientific">Nocardioides koreensis</name>
    <dbReference type="NCBI Taxonomy" id="433651"/>
    <lineage>
        <taxon>Bacteria</taxon>
        <taxon>Bacillati</taxon>
        <taxon>Actinomycetota</taxon>
        <taxon>Actinomycetes</taxon>
        <taxon>Propionibacteriales</taxon>
        <taxon>Nocardioidaceae</taxon>
        <taxon>Nocardioides</taxon>
    </lineage>
</organism>
<evidence type="ECO:0000256" key="6">
    <source>
        <dbReference type="ARBA" id="ARBA00023002"/>
    </source>
</evidence>
<dbReference type="InterPro" id="IPR046825">
    <property type="entry name" value="PDH_C"/>
</dbReference>
<evidence type="ECO:0000256" key="8">
    <source>
        <dbReference type="ARBA" id="ARBA00049260"/>
    </source>
</evidence>
<name>A0ABN2ZYU5_9ACTN</name>
<keyword evidence="5" id="KW-0028">Amino-acid biosynthesis</keyword>
<evidence type="ECO:0000256" key="7">
    <source>
        <dbReference type="ARBA" id="ARBA00023027"/>
    </source>
</evidence>